<dbReference type="EMBL" id="MH588547">
    <property type="protein sequence ID" value="AXQ69621.1"/>
    <property type="molecule type" value="Genomic_DNA"/>
</dbReference>
<keyword evidence="3" id="KW-1185">Reference proteome</keyword>
<organism evidence="1 3">
    <name type="scientific">Caulobacter phage CcrSC</name>
    <dbReference type="NCBI Taxonomy" id="2283272"/>
    <lineage>
        <taxon>Viruses</taxon>
        <taxon>Duplodnaviria</taxon>
        <taxon>Heunggongvirae</taxon>
        <taxon>Uroviricota</taxon>
        <taxon>Caudoviricetes</taxon>
        <taxon>Jeanschmidtviridae</taxon>
        <taxon>Bertelyvirus</taxon>
        <taxon>Bertelyvirus SC</taxon>
    </lineage>
</organism>
<name>A0A385ECL6_9CAUD</name>
<reference evidence="1" key="4">
    <citation type="submission" date="2021-07" db="EMBL/GenBank/DDBJ databases">
        <title>Giant CbK-like Caulobacter bacteriophages have genetically divergent genomes.</title>
        <authorList>
            <person name="Wilson K."/>
            <person name="Ely B."/>
        </authorList>
    </citation>
    <scope>NUCLEOTIDE SEQUENCE</scope>
</reference>
<reference evidence="3" key="1">
    <citation type="submission" date="2018-07" db="EMBL/GenBank/DDBJ databases">
        <title>Giant CbK-like Caulobacter bacteriophages have genetically divergent genomes.</title>
        <authorList>
            <person name="Wilson K.M."/>
            <person name="Ely B."/>
        </authorList>
    </citation>
    <scope>NUCLEOTIDE SEQUENCE [LARGE SCALE GENOMIC DNA]</scope>
</reference>
<reference evidence="3" key="3">
    <citation type="submission" date="2018-09" db="EMBL/GenBank/DDBJ databases">
        <title>Giant CbK-like Caulobacter bacteriophages have genetically divergent genomes.</title>
        <authorList>
            <person name="Wilson K."/>
            <person name="Ely B."/>
        </authorList>
    </citation>
    <scope>NUCLEOTIDE SEQUENCE [LARGE SCALE GENOMIC DNA]</scope>
</reference>
<protein>
    <submittedName>
        <fullName evidence="1">Uncharacterized protein</fullName>
    </submittedName>
</protein>
<sequence length="132" mass="15029">MTQEYTAEERQAKLTEMADHWREQLKDAQARLDMTVLVGQGFVCALERDLSMAIRADGPDRYRLWPVSARMVPILHFTKLDAMRVAAHWNGNLPDDKQDLRVVATHYRDVLQAYVETATAQIAWIEGGCKAA</sequence>
<evidence type="ECO:0000313" key="1">
    <source>
        <dbReference type="EMBL" id="AXQ69621.1"/>
    </source>
</evidence>
<reference evidence="1" key="2">
    <citation type="submission" date="2018-07" db="EMBL/GenBank/DDBJ databases">
        <authorList>
            <person name="Wilson K.M."/>
            <person name="Ely B."/>
        </authorList>
    </citation>
    <scope>NUCLEOTIDE SEQUENCE</scope>
</reference>
<evidence type="ECO:0000313" key="3">
    <source>
        <dbReference type="Proteomes" id="UP000259683"/>
    </source>
</evidence>
<dbReference type="EMBL" id="MH588547">
    <property type="protein sequence ID" value="AXQ70121.1"/>
    <property type="molecule type" value="Genomic_DNA"/>
</dbReference>
<accession>A0A385ECL6</accession>
<evidence type="ECO:0000313" key="2">
    <source>
        <dbReference type="EMBL" id="AXQ70121.1"/>
    </source>
</evidence>
<gene>
    <name evidence="1" type="ORF">CcrSC_gp039</name>
    <name evidence="2" type="ORF">CcrSC_gp539</name>
</gene>
<dbReference type="Proteomes" id="UP000259683">
    <property type="component" value="Segment"/>
</dbReference>
<proteinExistence type="predicted"/>